<keyword evidence="3" id="KW-0813">Transport</keyword>
<organism evidence="11 12">
    <name type="scientific">Nonomuraea rosea</name>
    <dbReference type="NCBI Taxonomy" id="638574"/>
    <lineage>
        <taxon>Bacteria</taxon>
        <taxon>Bacillati</taxon>
        <taxon>Actinomycetota</taxon>
        <taxon>Actinomycetes</taxon>
        <taxon>Streptosporangiales</taxon>
        <taxon>Streptosporangiaceae</taxon>
        <taxon>Nonomuraea</taxon>
    </lineage>
</organism>
<dbReference type="Gene3D" id="1.20.1250.20">
    <property type="entry name" value="MFS general substrate transporter like domains"/>
    <property type="match status" value="2"/>
</dbReference>
<evidence type="ECO:0000256" key="3">
    <source>
        <dbReference type="ARBA" id="ARBA00022448"/>
    </source>
</evidence>
<dbReference type="CDD" id="cd17471">
    <property type="entry name" value="MFS_Set"/>
    <property type="match status" value="1"/>
</dbReference>
<dbReference type="PANTHER" id="PTHR23535">
    <property type="entry name" value="SUGAR EFFLUX TRANSPORTER A-RELATED"/>
    <property type="match status" value="1"/>
</dbReference>
<keyword evidence="8 9" id="KW-0472">Membrane</keyword>
<feature type="transmembrane region" description="Helical" evidence="9">
    <location>
        <begin position="211"/>
        <end position="236"/>
    </location>
</feature>
<feature type="transmembrane region" description="Helical" evidence="9">
    <location>
        <begin position="335"/>
        <end position="356"/>
    </location>
</feature>
<evidence type="ECO:0000256" key="8">
    <source>
        <dbReference type="ARBA" id="ARBA00023136"/>
    </source>
</evidence>
<comment type="caution">
    <text evidence="11">The sequence shown here is derived from an EMBL/GenBank/DDBJ whole genome shotgun (WGS) entry which is preliminary data.</text>
</comment>
<dbReference type="RefSeq" id="WP_345579225.1">
    <property type="nucleotide sequence ID" value="NZ_BAABDQ010000064.1"/>
</dbReference>
<name>A0ABP6ZZ96_9ACTN</name>
<feature type="transmembrane region" description="Helical" evidence="9">
    <location>
        <begin position="248"/>
        <end position="269"/>
    </location>
</feature>
<keyword evidence="6 9" id="KW-0812">Transmembrane</keyword>
<gene>
    <name evidence="11" type="ORF">GCM10022419_128710</name>
</gene>
<dbReference type="InterPro" id="IPR020846">
    <property type="entry name" value="MFS_dom"/>
</dbReference>
<dbReference type="Proteomes" id="UP001500630">
    <property type="component" value="Unassembled WGS sequence"/>
</dbReference>
<dbReference type="PROSITE" id="PS50850">
    <property type="entry name" value="MFS"/>
    <property type="match status" value="1"/>
</dbReference>
<evidence type="ECO:0000256" key="2">
    <source>
        <dbReference type="ARBA" id="ARBA00006523"/>
    </source>
</evidence>
<evidence type="ECO:0000256" key="7">
    <source>
        <dbReference type="ARBA" id="ARBA00022989"/>
    </source>
</evidence>
<reference evidence="12" key="1">
    <citation type="journal article" date="2019" name="Int. J. Syst. Evol. Microbiol.">
        <title>The Global Catalogue of Microorganisms (GCM) 10K type strain sequencing project: providing services to taxonomists for standard genome sequencing and annotation.</title>
        <authorList>
            <consortium name="The Broad Institute Genomics Platform"/>
            <consortium name="The Broad Institute Genome Sequencing Center for Infectious Disease"/>
            <person name="Wu L."/>
            <person name="Ma J."/>
        </authorList>
    </citation>
    <scope>NUCLEOTIDE SEQUENCE [LARGE SCALE GENOMIC DNA]</scope>
    <source>
        <strain evidence="12">JCM 17326</strain>
    </source>
</reference>
<evidence type="ECO:0000256" key="5">
    <source>
        <dbReference type="ARBA" id="ARBA00022597"/>
    </source>
</evidence>
<dbReference type="PANTHER" id="PTHR23535:SF2">
    <property type="entry name" value="SUGAR EFFLUX TRANSPORTER A-RELATED"/>
    <property type="match status" value="1"/>
</dbReference>
<dbReference type="InterPro" id="IPR036259">
    <property type="entry name" value="MFS_trans_sf"/>
</dbReference>
<evidence type="ECO:0000259" key="10">
    <source>
        <dbReference type="PROSITE" id="PS50850"/>
    </source>
</evidence>
<evidence type="ECO:0000256" key="4">
    <source>
        <dbReference type="ARBA" id="ARBA00022475"/>
    </source>
</evidence>
<keyword evidence="4" id="KW-1003">Cell membrane</keyword>
<keyword evidence="5" id="KW-0762">Sugar transport</keyword>
<evidence type="ECO:0000313" key="11">
    <source>
        <dbReference type="EMBL" id="GAA3621289.1"/>
    </source>
</evidence>
<keyword evidence="7 9" id="KW-1133">Transmembrane helix</keyword>
<keyword evidence="12" id="KW-1185">Reference proteome</keyword>
<feature type="transmembrane region" description="Helical" evidence="9">
    <location>
        <begin position="102"/>
        <end position="125"/>
    </location>
</feature>
<sequence>MWSTPASGPRRRLITLLIIVLLLGITESLIGPYLVLFGAERLRLSALEIGIFVSLTAISGMATSAWLGRRYDHRPGRWPAVLAASLAGTGYLLLLATPPYPLLLLIGVVFLGAGSAVFPQLFALAKSHTDGVAARTGSGTPVLRSAWSLAWAIGPLAGGALLAGPGYSGVLTATACGFCLVVVAVLRLDVRPPVAPRPIEASRDRPLTSRAVALPLASFALFHVAMFSGAVALPLYVTEVLHGSPGDVGWMFSVCAAAEIPAALALLLVPDRWRQRMILIGMGLMFVYFALVAAFTGIVALVIVHIARGVAIAVVGALGISHMQDLLPTAPGRATTLFANSATAGSLVSGIAAGGISHALGYRAALFVCAVLSAVAWLLFLLTQRRARVETNTSVTEPLSPR</sequence>
<dbReference type="EMBL" id="BAABDQ010000064">
    <property type="protein sequence ID" value="GAA3621289.1"/>
    <property type="molecule type" value="Genomic_DNA"/>
</dbReference>
<accession>A0ABP6ZZ96</accession>
<dbReference type="SUPFAM" id="SSF103473">
    <property type="entry name" value="MFS general substrate transporter"/>
    <property type="match status" value="1"/>
</dbReference>
<comment type="similarity">
    <text evidence="2">Belongs to the major facilitator superfamily. Set transporter family.</text>
</comment>
<dbReference type="Pfam" id="PF07690">
    <property type="entry name" value="MFS_1"/>
    <property type="match status" value="1"/>
</dbReference>
<feature type="transmembrane region" description="Helical" evidence="9">
    <location>
        <begin position="44"/>
        <end position="66"/>
    </location>
</feature>
<feature type="transmembrane region" description="Helical" evidence="9">
    <location>
        <begin position="170"/>
        <end position="190"/>
    </location>
</feature>
<feature type="domain" description="Major facilitator superfamily (MFS) profile" evidence="10">
    <location>
        <begin position="206"/>
        <end position="402"/>
    </location>
</feature>
<proteinExistence type="inferred from homology"/>
<feature type="transmembrane region" description="Helical" evidence="9">
    <location>
        <begin position="146"/>
        <end position="164"/>
    </location>
</feature>
<feature type="transmembrane region" description="Helical" evidence="9">
    <location>
        <begin position="306"/>
        <end position="323"/>
    </location>
</feature>
<evidence type="ECO:0000256" key="9">
    <source>
        <dbReference type="SAM" id="Phobius"/>
    </source>
</evidence>
<feature type="transmembrane region" description="Helical" evidence="9">
    <location>
        <begin position="78"/>
        <end position="96"/>
    </location>
</feature>
<feature type="transmembrane region" description="Helical" evidence="9">
    <location>
        <begin position="278"/>
        <end position="300"/>
    </location>
</feature>
<dbReference type="InterPro" id="IPR011701">
    <property type="entry name" value="MFS"/>
</dbReference>
<evidence type="ECO:0000313" key="12">
    <source>
        <dbReference type="Proteomes" id="UP001500630"/>
    </source>
</evidence>
<evidence type="ECO:0000256" key="6">
    <source>
        <dbReference type="ARBA" id="ARBA00022692"/>
    </source>
</evidence>
<feature type="transmembrane region" description="Helical" evidence="9">
    <location>
        <begin position="362"/>
        <end position="382"/>
    </location>
</feature>
<evidence type="ECO:0000256" key="1">
    <source>
        <dbReference type="ARBA" id="ARBA00004651"/>
    </source>
</evidence>
<protein>
    <submittedName>
        <fullName evidence="11">Sugar efflux transporter</fullName>
    </submittedName>
</protein>
<comment type="subcellular location">
    <subcellularLocation>
        <location evidence="1">Cell membrane</location>
        <topology evidence="1">Multi-pass membrane protein</topology>
    </subcellularLocation>
</comment>